<comment type="caution">
    <text evidence="5">The sequence shown here is derived from an EMBL/GenBank/DDBJ whole genome shotgun (WGS) entry which is preliminary data.</text>
</comment>
<evidence type="ECO:0000313" key="6">
    <source>
        <dbReference type="Proteomes" id="UP001497480"/>
    </source>
</evidence>
<feature type="coiled-coil region" evidence="3">
    <location>
        <begin position="11"/>
        <end position="38"/>
    </location>
</feature>
<reference evidence="5 6" key="1">
    <citation type="submission" date="2024-03" db="EMBL/GenBank/DDBJ databases">
        <authorList>
            <person name="Martinez-Hernandez J."/>
        </authorList>
    </citation>
    <scope>NUCLEOTIDE SEQUENCE [LARGE SCALE GENOMIC DNA]</scope>
</reference>
<dbReference type="PANTHER" id="PTHR31945:SF45">
    <property type="entry name" value="EXPRESSED PROTEIN"/>
    <property type="match status" value="1"/>
</dbReference>
<dbReference type="Pfam" id="PF22754">
    <property type="entry name" value="bHLH-TF_ACT-like_plant"/>
    <property type="match status" value="1"/>
</dbReference>
<organism evidence="5 6">
    <name type="scientific">Lupinus luteus</name>
    <name type="common">European yellow lupine</name>
    <dbReference type="NCBI Taxonomy" id="3873"/>
    <lineage>
        <taxon>Eukaryota</taxon>
        <taxon>Viridiplantae</taxon>
        <taxon>Streptophyta</taxon>
        <taxon>Embryophyta</taxon>
        <taxon>Tracheophyta</taxon>
        <taxon>Spermatophyta</taxon>
        <taxon>Magnoliopsida</taxon>
        <taxon>eudicotyledons</taxon>
        <taxon>Gunneridae</taxon>
        <taxon>Pentapetalae</taxon>
        <taxon>rosids</taxon>
        <taxon>fabids</taxon>
        <taxon>Fabales</taxon>
        <taxon>Fabaceae</taxon>
        <taxon>Papilionoideae</taxon>
        <taxon>50 kb inversion clade</taxon>
        <taxon>genistoids sensu lato</taxon>
        <taxon>core genistoids</taxon>
        <taxon>Genisteae</taxon>
        <taxon>Lupinus</taxon>
    </lineage>
</organism>
<feature type="domain" description="Plant bHLH transcription factor ACT-like" evidence="4">
    <location>
        <begin position="46"/>
        <end position="124"/>
    </location>
</feature>
<name>A0AAV1XSC9_LUPLU</name>
<dbReference type="GO" id="GO:0043565">
    <property type="term" value="F:sequence-specific DNA binding"/>
    <property type="evidence" value="ECO:0007669"/>
    <property type="project" value="TreeGrafter"/>
</dbReference>
<evidence type="ECO:0000256" key="3">
    <source>
        <dbReference type="SAM" id="Coils"/>
    </source>
</evidence>
<dbReference type="PANTHER" id="PTHR31945">
    <property type="entry name" value="TRANSCRIPTION FACTOR SCREAM2-RELATED"/>
    <property type="match status" value="1"/>
</dbReference>
<dbReference type="Proteomes" id="UP001497480">
    <property type="component" value="Unassembled WGS sequence"/>
</dbReference>
<keyword evidence="2" id="KW-0539">Nucleus</keyword>
<dbReference type="EMBL" id="CAXHTB010000018">
    <property type="protein sequence ID" value="CAL0324650.1"/>
    <property type="molecule type" value="Genomic_DNA"/>
</dbReference>
<dbReference type="InterPro" id="IPR051358">
    <property type="entry name" value="TF_AMS/ICE1/BHLH6-like"/>
</dbReference>
<evidence type="ECO:0000259" key="4">
    <source>
        <dbReference type="Pfam" id="PF22754"/>
    </source>
</evidence>
<proteinExistence type="predicted"/>
<dbReference type="GO" id="GO:0003700">
    <property type="term" value="F:DNA-binding transcription factor activity"/>
    <property type="evidence" value="ECO:0007669"/>
    <property type="project" value="TreeGrafter"/>
</dbReference>
<protein>
    <recommendedName>
        <fullName evidence="4">Plant bHLH transcription factor ACT-like domain-containing protein</fullName>
    </recommendedName>
</protein>
<accession>A0AAV1XSC9</accession>
<dbReference type="InterPro" id="IPR054502">
    <property type="entry name" value="bHLH-TF_ACT-like_plant"/>
</dbReference>
<dbReference type="GO" id="GO:0005634">
    <property type="term" value="C:nucleus"/>
    <property type="evidence" value="ECO:0007669"/>
    <property type="project" value="UniProtKB-SubCell"/>
</dbReference>
<evidence type="ECO:0000313" key="5">
    <source>
        <dbReference type="EMBL" id="CAL0324650.1"/>
    </source>
</evidence>
<evidence type="ECO:0000256" key="2">
    <source>
        <dbReference type="ARBA" id="ARBA00023242"/>
    </source>
</evidence>
<evidence type="ECO:0000256" key="1">
    <source>
        <dbReference type="ARBA" id="ARBA00004123"/>
    </source>
</evidence>
<comment type="subcellular location">
    <subcellularLocation>
        <location evidence="1">Nucleus</location>
    </subcellularLocation>
</comment>
<gene>
    <name evidence="5" type="ORF">LLUT_LOCUS25710</name>
</gene>
<keyword evidence="3" id="KW-0175">Coiled coil</keyword>
<dbReference type="AlphaFoldDB" id="A0AAV1XSC9"/>
<sequence length="127" mass="14041">MASRMNKASIIVDATRYIEELKQKVEGLNTELGASESSNSHDELPMVKVETLQRGFFISVFSERNCPSMLVAILETFEELGLDVLDARVSCEDTFQLEAVGGENLENESIDAQVVKQAVLQAIKNMS</sequence>
<dbReference type="CDD" id="cd04873">
    <property type="entry name" value="ACT_UUR-ACR-like"/>
    <property type="match status" value="1"/>
</dbReference>
<keyword evidence="6" id="KW-1185">Reference proteome</keyword>